<feature type="compositionally biased region" description="Low complexity" evidence="1">
    <location>
        <begin position="56"/>
        <end position="74"/>
    </location>
</feature>
<evidence type="ECO:0008006" key="5">
    <source>
        <dbReference type="Google" id="ProtNLM"/>
    </source>
</evidence>
<dbReference type="EMBL" id="MU864965">
    <property type="protein sequence ID" value="KAK4462928.1"/>
    <property type="molecule type" value="Genomic_DNA"/>
</dbReference>
<dbReference type="PANTHER" id="PTHR42039:SF1">
    <property type="entry name" value="PUTATIVE (AFU_ORTHOLOGUE AFUA_3G02940)-RELATED"/>
    <property type="match status" value="1"/>
</dbReference>
<evidence type="ECO:0000256" key="2">
    <source>
        <dbReference type="SAM" id="SignalP"/>
    </source>
</evidence>
<dbReference type="Proteomes" id="UP001321749">
    <property type="component" value="Unassembled WGS sequence"/>
</dbReference>
<gene>
    <name evidence="3" type="ORF">QBC42DRAFT_266713</name>
</gene>
<comment type="caution">
    <text evidence="3">The sequence shown here is derived from an EMBL/GenBank/DDBJ whole genome shotgun (WGS) entry which is preliminary data.</text>
</comment>
<dbReference type="GO" id="GO:0005576">
    <property type="term" value="C:extracellular region"/>
    <property type="evidence" value="ECO:0007669"/>
    <property type="project" value="InterPro"/>
</dbReference>
<feature type="region of interest" description="Disordered" evidence="1">
    <location>
        <begin position="54"/>
        <end position="91"/>
    </location>
</feature>
<reference evidence="3" key="1">
    <citation type="journal article" date="2023" name="Mol. Phylogenet. Evol.">
        <title>Genome-scale phylogeny and comparative genomics of the fungal order Sordariales.</title>
        <authorList>
            <person name="Hensen N."/>
            <person name="Bonometti L."/>
            <person name="Westerberg I."/>
            <person name="Brannstrom I.O."/>
            <person name="Guillou S."/>
            <person name="Cros-Aarteil S."/>
            <person name="Calhoun S."/>
            <person name="Haridas S."/>
            <person name="Kuo A."/>
            <person name="Mondo S."/>
            <person name="Pangilinan J."/>
            <person name="Riley R."/>
            <person name="LaButti K."/>
            <person name="Andreopoulos B."/>
            <person name="Lipzen A."/>
            <person name="Chen C."/>
            <person name="Yan M."/>
            <person name="Daum C."/>
            <person name="Ng V."/>
            <person name="Clum A."/>
            <person name="Steindorff A."/>
            <person name="Ohm R.A."/>
            <person name="Martin F."/>
            <person name="Silar P."/>
            <person name="Natvig D.O."/>
            <person name="Lalanne C."/>
            <person name="Gautier V."/>
            <person name="Ament-Velasquez S.L."/>
            <person name="Kruys A."/>
            <person name="Hutchinson M.I."/>
            <person name="Powell A.J."/>
            <person name="Barry K."/>
            <person name="Miller A.N."/>
            <person name="Grigoriev I.V."/>
            <person name="Debuchy R."/>
            <person name="Gladieux P."/>
            <person name="Hiltunen Thoren M."/>
            <person name="Johannesson H."/>
        </authorList>
    </citation>
    <scope>NUCLEOTIDE SEQUENCE</scope>
    <source>
        <strain evidence="3">PSN324</strain>
    </source>
</reference>
<name>A0AAV9HTF6_9PEZI</name>
<dbReference type="AlphaFoldDB" id="A0AAV9HTF6"/>
<organism evidence="3 4">
    <name type="scientific">Cladorrhinum samala</name>
    <dbReference type="NCBI Taxonomy" id="585594"/>
    <lineage>
        <taxon>Eukaryota</taxon>
        <taxon>Fungi</taxon>
        <taxon>Dikarya</taxon>
        <taxon>Ascomycota</taxon>
        <taxon>Pezizomycotina</taxon>
        <taxon>Sordariomycetes</taxon>
        <taxon>Sordariomycetidae</taxon>
        <taxon>Sordariales</taxon>
        <taxon>Podosporaceae</taxon>
        <taxon>Cladorrhinum</taxon>
    </lineage>
</organism>
<accession>A0AAV9HTF6</accession>
<feature type="signal peptide" evidence="2">
    <location>
        <begin position="1"/>
        <end position="17"/>
    </location>
</feature>
<sequence>MQLTHVLFLAGALGASAHPSAHGHLHRASQVKRDGAPVFLRPVRPAIVAPTPKVEAVPTPSAAPKAVPSAPSTKDVPKESESDKGKSSSASYIPFCSEGGSASKKAKRVTLDQIRYTGNLGTANGCPWNSNMMVVPNEIADKYKYVQKFENVDKVAYQVICANKMGVDGQNTGSFVVEGQEPLTFTVQPGETKTVVVDKNTQGICAWAPNKVPVTPYGQLAGVWGEFDAENASNDGWSGADCSSLVAQAYDMDVPGCRMSHGGVNSDILPGGIGNNAYTKGMEALDGIGLNINKGDWVINVYLGFSG</sequence>
<feature type="chain" id="PRO_5043485553" description="Allergen Asp f 4" evidence="2">
    <location>
        <begin position="18"/>
        <end position="307"/>
    </location>
</feature>
<dbReference type="InterPro" id="IPR038903">
    <property type="entry name" value="Allergen_Asp_f_4"/>
</dbReference>
<dbReference type="Pfam" id="PF25312">
    <property type="entry name" value="Allergen_Asp_f_4"/>
    <property type="match status" value="1"/>
</dbReference>
<dbReference type="PANTHER" id="PTHR42039">
    <property type="entry name" value="PUTATIVE (AFU_ORTHOLOGUE AFUA_3G02940)-RELATED"/>
    <property type="match status" value="1"/>
</dbReference>
<keyword evidence="4" id="KW-1185">Reference proteome</keyword>
<dbReference type="GO" id="GO:0019863">
    <property type="term" value="F:IgE binding"/>
    <property type="evidence" value="ECO:0007669"/>
    <property type="project" value="InterPro"/>
</dbReference>
<evidence type="ECO:0000313" key="4">
    <source>
        <dbReference type="Proteomes" id="UP001321749"/>
    </source>
</evidence>
<evidence type="ECO:0000313" key="3">
    <source>
        <dbReference type="EMBL" id="KAK4462928.1"/>
    </source>
</evidence>
<reference evidence="3" key="2">
    <citation type="submission" date="2023-06" db="EMBL/GenBank/DDBJ databases">
        <authorList>
            <consortium name="Lawrence Berkeley National Laboratory"/>
            <person name="Mondo S.J."/>
            <person name="Hensen N."/>
            <person name="Bonometti L."/>
            <person name="Westerberg I."/>
            <person name="Brannstrom I.O."/>
            <person name="Guillou S."/>
            <person name="Cros-Aarteil S."/>
            <person name="Calhoun S."/>
            <person name="Haridas S."/>
            <person name="Kuo A."/>
            <person name="Pangilinan J."/>
            <person name="Riley R."/>
            <person name="Labutti K."/>
            <person name="Andreopoulos B."/>
            <person name="Lipzen A."/>
            <person name="Chen C."/>
            <person name="Yanf M."/>
            <person name="Daum C."/>
            <person name="Ng V."/>
            <person name="Clum A."/>
            <person name="Steindorff A."/>
            <person name="Ohm R."/>
            <person name="Martin F."/>
            <person name="Silar P."/>
            <person name="Natvig D."/>
            <person name="Lalanne C."/>
            <person name="Gautier V."/>
            <person name="Ament-Velasquez S.L."/>
            <person name="Kruys A."/>
            <person name="Hutchinson M.I."/>
            <person name="Powell A.J."/>
            <person name="Barry K."/>
            <person name="Miller A.N."/>
            <person name="Grigoriev I.V."/>
            <person name="Debuchy R."/>
            <person name="Gladieux P."/>
            <person name="Thoren M.H."/>
            <person name="Johannesson H."/>
        </authorList>
    </citation>
    <scope>NUCLEOTIDE SEQUENCE</scope>
    <source>
        <strain evidence="3">PSN324</strain>
    </source>
</reference>
<protein>
    <recommendedName>
        <fullName evidence="5">Allergen Asp f 4</fullName>
    </recommendedName>
</protein>
<keyword evidence="2" id="KW-0732">Signal</keyword>
<feature type="compositionally biased region" description="Basic and acidic residues" evidence="1">
    <location>
        <begin position="75"/>
        <end position="86"/>
    </location>
</feature>
<evidence type="ECO:0000256" key="1">
    <source>
        <dbReference type="SAM" id="MobiDB-lite"/>
    </source>
</evidence>
<proteinExistence type="predicted"/>